<dbReference type="AlphaFoldDB" id="A0A2K9NNU8"/>
<accession>A0A2K9NNU8</accession>
<keyword evidence="2" id="KW-1185">Reference proteome</keyword>
<name>A0A2K9NNU8_BACTC</name>
<sequence length="151" mass="16786">MSGAIASERVENVLLEDSLLVLTKLETKYNTVKKQRSDLGNIETNLRRTKKGQSIYLKFESIAGSLIVIGIIIGSYKAYFPPGFRAMAGAYVTVTGISHGLIKLSANDVQKLLVDIVKLNNVLDKSEESIELQAEYHCALIEGNYYHTFCR</sequence>
<proteinExistence type="predicted"/>
<evidence type="ECO:0000313" key="2">
    <source>
        <dbReference type="Proteomes" id="UP000235584"/>
    </source>
</evidence>
<organism evidence="1 2">
    <name type="scientific">Bacteriovorax stolpii</name>
    <name type="common">Bdellovibrio stolpii</name>
    <dbReference type="NCBI Taxonomy" id="960"/>
    <lineage>
        <taxon>Bacteria</taxon>
        <taxon>Pseudomonadati</taxon>
        <taxon>Bdellovibrionota</taxon>
        <taxon>Bacteriovoracia</taxon>
        <taxon>Bacteriovoracales</taxon>
        <taxon>Bacteriovoracaceae</taxon>
        <taxon>Bacteriovorax</taxon>
    </lineage>
</organism>
<protein>
    <submittedName>
        <fullName evidence="1">Uncharacterized protein</fullName>
    </submittedName>
</protein>
<evidence type="ECO:0000313" key="1">
    <source>
        <dbReference type="EMBL" id="AUN97173.1"/>
    </source>
</evidence>
<dbReference type="KEGG" id="bsto:C0V70_03420"/>
<reference evidence="1 2" key="1">
    <citation type="submission" date="2018-01" db="EMBL/GenBank/DDBJ databases">
        <title>Complete genome sequence of Bacteriovorax stolpii DSM12778.</title>
        <authorList>
            <person name="Tang B."/>
            <person name="Chang J."/>
        </authorList>
    </citation>
    <scope>NUCLEOTIDE SEQUENCE [LARGE SCALE GENOMIC DNA]</scope>
    <source>
        <strain evidence="1 2">DSM 12778</strain>
    </source>
</reference>
<dbReference type="EMBL" id="CP025704">
    <property type="protein sequence ID" value="AUN97173.1"/>
    <property type="molecule type" value="Genomic_DNA"/>
</dbReference>
<dbReference type="Proteomes" id="UP000235584">
    <property type="component" value="Chromosome"/>
</dbReference>
<gene>
    <name evidence="1" type="ORF">C0V70_03420</name>
</gene>